<keyword evidence="8" id="KW-1003">Cell membrane</keyword>
<feature type="domain" description="3-deoxy-D-manno-octulosonic-acid transferase N-terminal" evidence="9">
    <location>
        <begin position="42"/>
        <end position="202"/>
    </location>
</feature>
<evidence type="ECO:0000256" key="5">
    <source>
        <dbReference type="ARBA" id="ARBA00031445"/>
    </source>
</evidence>
<dbReference type="GO" id="GO:0009245">
    <property type="term" value="P:lipid A biosynthetic process"/>
    <property type="evidence" value="ECO:0007669"/>
    <property type="project" value="TreeGrafter"/>
</dbReference>
<dbReference type="EMBL" id="PJNI01000005">
    <property type="protein sequence ID" value="PKR81244.1"/>
    <property type="molecule type" value="Genomic_DNA"/>
</dbReference>
<comment type="caution">
    <text evidence="10">The sequence shown here is derived from an EMBL/GenBank/DDBJ whole genome shotgun (WGS) entry which is preliminary data.</text>
</comment>
<comment type="similarity">
    <text evidence="8">Belongs to the glycosyltransferase group 1 family.</text>
</comment>
<keyword evidence="4 8" id="KW-0808">Transferase</keyword>
<evidence type="ECO:0000256" key="3">
    <source>
        <dbReference type="ARBA" id="ARBA00019077"/>
    </source>
</evidence>
<comment type="subcellular location">
    <subcellularLocation>
        <location evidence="8">Cell membrane</location>
    </subcellularLocation>
</comment>
<dbReference type="Gene3D" id="3.40.50.2000">
    <property type="entry name" value="Glycogen Phosphorylase B"/>
    <property type="match status" value="1"/>
</dbReference>
<proteinExistence type="inferred from homology"/>
<evidence type="ECO:0000256" key="1">
    <source>
        <dbReference type="ARBA" id="ARBA00004713"/>
    </source>
</evidence>
<dbReference type="PANTHER" id="PTHR42755">
    <property type="entry name" value="3-DEOXY-MANNO-OCTULOSONATE CYTIDYLYLTRANSFERASE"/>
    <property type="match status" value="1"/>
</dbReference>
<dbReference type="InterPro" id="IPR039901">
    <property type="entry name" value="Kdotransferase"/>
</dbReference>
<dbReference type="GO" id="GO:0005886">
    <property type="term" value="C:plasma membrane"/>
    <property type="evidence" value="ECO:0007669"/>
    <property type="project" value="UniProtKB-SubCell"/>
</dbReference>
<evidence type="ECO:0000259" key="9">
    <source>
        <dbReference type="Pfam" id="PF04413"/>
    </source>
</evidence>
<dbReference type="GO" id="GO:0009244">
    <property type="term" value="P:lipopolysaccharide core region biosynthetic process"/>
    <property type="evidence" value="ECO:0007669"/>
    <property type="project" value="UniProtKB-UniRule"/>
</dbReference>
<keyword evidence="11" id="KW-1185">Reference proteome</keyword>
<name>A0A2I0R3T1_9FLAO</name>
<dbReference type="Pfam" id="PF04413">
    <property type="entry name" value="Glycos_transf_N"/>
    <property type="match status" value="1"/>
</dbReference>
<dbReference type="OrthoDB" id="9789797at2"/>
<comment type="pathway">
    <text evidence="1 8">Bacterial outer membrane biogenesis; LPS core biosynthesis.</text>
</comment>
<accession>A0A2I0R3T1</accession>
<sequence>MLYNLAIFIYGILMRIGALFNEKAKKWVLGRKNLWSTLPNINNRKVIWFHCASLGEYDQGKPIMEAWKKEHPKDFLLVSFFSPSGYEHIAKQSIGDFTCYIPLDTKKNAKRFIAHFNPKKVFFIKYEIWNNHLTVAKENGAELFSISAAFRKNHRYFKWYGGTFRKSLFLFDHIFVQNEMSKKLLNQIGISEVTISGDTRFDRVMQRAAKSAENKIIAPWANQESIFIVGSSWPDDEEIIIPYINDFKIKSKVIIAPHEVDQKHITQIESQLKVNYQLYTKLLKGEELKQHTQVVILDCIGVLAEVYKYGEIAYVGGGFGTGLHNILEPAAFGLPVIFGPKHEKFPEAQIFIDNEIGRSCDENKSFYKAYLSFKKDKLENQVLTFMESQRGATSIVMKHFLASKG</sequence>
<dbReference type="Proteomes" id="UP000236654">
    <property type="component" value="Unassembled WGS sequence"/>
</dbReference>
<evidence type="ECO:0000313" key="11">
    <source>
        <dbReference type="Proteomes" id="UP000236654"/>
    </source>
</evidence>
<dbReference type="EC" id="2.4.99.12" evidence="2 8"/>
<keyword evidence="8" id="KW-0472">Membrane</keyword>
<evidence type="ECO:0000256" key="2">
    <source>
        <dbReference type="ARBA" id="ARBA00012621"/>
    </source>
</evidence>
<dbReference type="AlphaFoldDB" id="A0A2I0R3T1"/>
<evidence type="ECO:0000313" key="10">
    <source>
        <dbReference type="EMBL" id="PKR81244.1"/>
    </source>
</evidence>
<dbReference type="PANTHER" id="PTHR42755:SF1">
    <property type="entry name" value="3-DEOXY-D-MANNO-OCTULOSONIC ACID TRANSFERASE, MITOCHONDRIAL-RELATED"/>
    <property type="match status" value="1"/>
</dbReference>
<feature type="active site" description="Proton acceptor" evidence="7">
    <location>
        <position position="56"/>
    </location>
</feature>
<dbReference type="RefSeq" id="WP_101334204.1">
    <property type="nucleotide sequence ID" value="NZ_PJNI01000005.1"/>
</dbReference>
<dbReference type="Gene3D" id="3.40.50.11720">
    <property type="entry name" value="3-Deoxy-D-manno-octulosonic-acid transferase, N-terminal domain"/>
    <property type="match status" value="1"/>
</dbReference>
<evidence type="ECO:0000256" key="4">
    <source>
        <dbReference type="ARBA" id="ARBA00022679"/>
    </source>
</evidence>
<dbReference type="InterPro" id="IPR007507">
    <property type="entry name" value="Glycos_transf_N"/>
</dbReference>
<dbReference type="InterPro" id="IPR038107">
    <property type="entry name" value="Glycos_transf_N_sf"/>
</dbReference>
<keyword evidence="8" id="KW-0448">Lipopolysaccharide biosynthesis</keyword>
<gene>
    <name evidence="10" type="ORF">CW751_06565</name>
</gene>
<evidence type="ECO:0000256" key="8">
    <source>
        <dbReference type="RuleBase" id="RU365103"/>
    </source>
</evidence>
<reference evidence="10 11" key="1">
    <citation type="submission" date="2017-12" db="EMBL/GenBank/DDBJ databases">
        <title>The draft genome sequence of Brumimicrobium saltpan LHR20.</title>
        <authorList>
            <person name="Do Z.-J."/>
            <person name="Luo H.-R."/>
        </authorList>
    </citation>
    <scope>NUCLEOTIDE SEQUENCE [LARGE SCALE GENOMIC DNA]</scope>
    <source>
        <strain evidence="10 11">LHR20</strain>
    </source>
</reference>
<dbReference type="UniPathway" id="UPA00958"/>
<dbReference type="SUPFAM" id="SSF53756">
    <property type="entry name" value="UDP-Glycosyltransferase/glycogen phosphorylase"/>
    <property type="match status" value="1"/>
</dbReference>
<comment type="catalytic activity">
    <reaction evidence="6 8">
        <text>lipid IVA (E. coli) + CMP-3-deoxy-beta-D-manno-octulosonate = alpha-Kdo-(2-&gt;6)-lipid IVA (E. coli) + CMP + H(+)</text>
        <dbReference type="Rhea" id="RHEA:28066"/>
        <dbReference type="ChEBI" id="CHEBI:15378"/>
        <dbReference type="ChEBI" id="CHEBI:58603"/>
        <dbReference type="ChEBI" id="CHEBI:60364"/>
        <dbReference type="ChEBI" id="CHEBI:60377"/>
        <dbReference type="ChEBI" id="CHEBI:85987"/>
        <dbReference type="EC" id="2.4.99.12"/>
    </reaction>
</comment>
<dbReference type="GO" id="GO:0043842">
    <property type="term" value="F:Kdo transferase activity"/>
    <property type="evidence" value="ECO:0007669"/>
    <property type="project" value="UniProtKB-EC"/>
</dbReference>
<protein>
    <recommendedName>
        <fullName evidence="3 8">3-deoxy-D-manno-octulosonic acid transferase</fullName>
        <shortName evidence="8">Kdo transferase</shortName>
        <ecNumber evidence="2 8">2.4.99.12</ecNumber>
    </recommendedName>
    <alternativeName>
        <fullName evidence="5 8">Lipid IV(A) 3-deoxy-D-manno-octulosonic acid transferase</fullName>
    </alternativeName>
</protein>
<evidence type="ECO:0000256" key="7">
    <source>
        <dbReference type="PIRSR" id="PIRSR639901-1"/>
    </source>
</evidence>
<evidence type="ECO:0000256" key="6">
    <source>
        <dbReference type="ARBA" id="ARBA00049183"/>
    </source>
</evidence>
<comment type="function">
    <text evidence="8">Involved in lipopolysaccharide (LPS) biosynthesis. Catalyzes the transfer of 3-deoxy-D-manno-octulosonate (Kdo) residue(s) from CMP-Kdo to lipid IV(A), the tetraacyldisaccharide-1,4'-bisphosphate precursor of lipid A.</text>
</comment>
<organism evidence="10 11">
    <name type="scientific">Brumimicrobium salinarum</name>
    <dbReference type="NCBI Taxonomy" id="2058658"/>
    <lineage>
        <taxon>Bacteria</taxon>
        <taxon>Pseudomonadati</taxon>
        <taxon>Bacteroidota</taxon>
        <taxon>Flavobacteriia</taxon>
        <taxon>Flavobacteriales</taxon>
        <taxon>Crocinitomicaceae</taxon>
        <taxon>Brumimicrobium</taxon>
    </lineage>
</organism>